<accession>A0A834ZPE8</accession>
<evidence type="ECO:0000313" key="5">
    <source>
        <dbReference type="Proteomes" id="UP000655225"/>
    </source>
</evidence>
<feature type="compositionally biased region" description="Basic and acidic residues" evidence="2">
    <location>
        <begin position="264"/>
        <end position="278"/>
    </location>
</feature>
<reference evidence="4 5" key="1">
    <citation type="submission" date="2020-04" db="EMBL/GenBank/DDBJ databases">
        <title>Plant Genome Project.</title>
        <authorList>
            <person name="Zhang R.-G."/>
        </authorList>
    </citation>
    <scope>NUCLEOTIDE SEQUENCE [LARGE SCALE GENOMIC DNA]</scope>
    <source>
        <strain evidence="4">YNK0</strain>
        <tissue evidence="4">Leaf</tissue>
    </source>
</reference>
<feature type="compositionally biased region" description="Acidic residues" evidence="2">
    <location>
        <begin position="659"/>
        <end position="668"/>
    </location>
</feature>
<evidence type="ECO:0000313" key="4">
    <source>
        <dbReference type="EMBL" id="KAF8409345.1"/>
    </source>
</evidence>
<dbReference type="PANTHER" id="PTHR36143">
    <property type="entry name" value="OS08G0177500 PROTEIN"/>
    <property type="match status" value="1"/>
</dbReference>
<feature type="compositionally biased region" description="Polar residues" evidence="2">
    <location>
        <begin position="613"/>
        <end position="629"/>
    </location>
</feature>
<keyword evidence="3" id="KW-1133">Transmembrane helix</keyword>
<feature type="transmembrane region" description="Helical" evidence="3">
    <location>
        <begin position="15"/>
        <end position="33"/>
    </location>
</feature>
<proteinExistence type="predicted"/>
<name>A0A834ZPE8_TETSI</name>
<feature type="compositionally biased region" description="Polar residues" evidence="2">
    <location>
        <begin position="179"/>
        <end position="198"/>
    </location>
</feature>
<feature type="compositionally biased region" description="Basic residues" evidence="2">
    <location>
        <begin position="400"/>
        <end position="411"/>
    </location>
</feature>
<dbReference type="PANTHER" id="PTHR36143:SF4">
    <property type="entry name" value="OS08G0177500 PROTEIN"/>
    <property type="match status" value="1"/>
</dbReference>
<evidence type="ECO:0000256" key="1">
    <source>
        <dbReference type="SAM" id="Coils"/>
    </source>
</evidence>
<dbReference type="Proteomes" id="UP000655225">
    <property type="component" value="Unassembled WGS sequence"/>
</dbReference>
<protein>
    <submittedName>
        <fullName evidence="4">Uncharacterized protein</fullName>
    </submittedName>
</protein>
<keyword evidence="1" id="KW-0175">Coiled coil</keyword>
<keyword evidence="5" id="KW-1185">Reference proteome</keyword>
<feature type="region of interest" description="Disordered" evidence="2">
    <location>
        <begin position="613"/>
        <end position="689"/>
    </location>
</feature>
<organism evidence="4 5">
    <name type="scientific">Tetracentron sinense</name>
    <name type="common">Spur-leaf</name>
    <dbReference type="NCBI Taxonomy" id="13715"/>
    <lineage>
        <taxon>Eukaryota</taxon>
        <taxon>Viridiplantae</taxon>
        <taxon>Streptophyta</taxon>
        <taxon>Embryophyta</taxon>
        <taxon>Tracheophyta</taxon>
        <taxon>Spermatophyta</taxon>
        <taxon>Magnoliopsida</taxon>
        <taxon>Trochodendrales</taxon>
        <taxon>Trochodendraceae</taxon>
        <taxon>Tetracentron</taxon>
    </lineage>
</organism>
<comment type="caution">
    <text evidence="4">The sequence shown here is derived from an EMBL/GenBank/DDBJ whole genome shotgun (WGS) entry which is preliminary data.</text>
</comment>
<feature type="region of interest" description="Disordered" evidence="2">
    <location>
        <begin position="386"/>
        <end position="411"/>
    </location>
</feature>
<feature type="compositionally biased region" description="Basic and acidic residues" evidence="2">
    <location>
        <begin position="641"/>
        <end position="655"/>
    </location>
</feature>
<feature type="compositionally biased region" description="Basic and acidic residues" evidence="2">
    <location>
        <begin position="680"/>
        <end position="689"/>
    </location>
</feature>
<keyword evidence="3" id="KW-0472">Membrane</keyword>
<dbReference type="OMA" id="HMALESA"/>
<gene>
    <name evidence="4" type="ORF">HHK36_005420</name>
</gene>
<evidence type="ECO:0000256" key="3">
    <source>
        <dbReference type="SAM" id="Phobius"/>
    </source>
</evidence>
<dbReference type="EMBL" id="JABCRI010000003">
    <property type="protein sequence ID" value="KAF8409345.1"/>
    <property type="molecule type" value="Genomic_DNA"/>
</dbReference>
<sequence length="689" mass="77191">MGMGSAKGSSRGKPYGMLLLLAFGAAVFGVMVLHKLRERRIFNLLIDTKDHIELFSTDPTFFSRHFIIFFSQKERDSTKEVKRKLEELKAKTYSLRIQKTELSNRLMNMQSVTTSLKEEQRALESALEEKQNEIKMLKEKDQDSNKEDSQIKALTELLKQKEAEIEDLKHHLESPVNIWSVSTDDPSNPPVNLTTTRGVTGKDKNEVGESKKEGLISEDRQLQGSTNPKDSETSTRRRGEGSRNGMEGTDQREIAREVQFQEVESSRDTEGFREKGNTSEESTDESQEKMEVIGNGKLEMPKNSQNGRGFRASAQKNDRNEYENSIDSKVSRTIDEGGDTKAMDGKEYGVTRDGQLEKLENSQDGVSQELGMIYKGGMKLEMLDGSHKGVGSKVRGGHGYMRKTKGKGRRITSRDAELEKAGKFENGEVMSIGGRTFYKDTSERIHRVALRDGELDKIENKMGLRMRDEPGERDAAIGHEQGGRKLEMPENSKSGEGLRMSTNSDNQVLLEGKGEGAVINEGRLQMPEKFEDGEGLRVKGEKVEESPFELRKEVVPSDAEDLRINVVLNDLNQQVGKDQEIVSKDGQLGLSQDSQDGKVLNTRSVNDDTTVSAANAATQQNQDETVQQPRDQETIVVQNLIDKRSTDNNRIKEAKSAQGDEETEDLDVADIGKQLNRTEANSEHEEVEF</sequence>
<feature type="compositionally biased region" description="Basic and acidic residues" evidence="2">
    <location>
        <begin position="329"/>
        <end position="346"/>
    </location>
</feature>
<feature type="compositionally biased region" description="Basic and acidic residues" evidence="2">
    <location>
        <begin position="200"/>
        <end position="221"/>
    </location>
</feature>
<dbReference type="OrthoDB" id="656845at2759"/>
<dbReference type="AlphaFoldDB" id="A0A834ZPE8"/>
<feature type="coiled-coil region" evidence="1">
    <location>
        <begin position="71"/>
        <end position="171"/>
    </location>
</feature>
<evidence type="ECO:0000256" key="2">
    <source>
        <dbReference type="SAM" id="MobiDB-lite"/>
    </source>
</evidence>
<feature type="region of interest" description="Disordered" evidence="2">
    <location>
        <begin position="179"/>
        <end position="346"/>
    </location>
</feature>
<keyword evidence="3" id="KW-0812">Transmembrane</keyword>
<feature type="compositionally biased region" description="Basic and acidic residues" evidence="2">
    <location>
        <begin position="229"/>
        <end position="241"/>
    </location>
</feature>
<feature type="compositionally biased region" description="Basic and acidic residues" evidence="2">
    <location>
        <begin position="470"/>
        <end position="490"/>
    </location>
</feature>
<feature type="region of interest" description="Disordered" evidence="2">
    <location>
        <begin position="470"/>
        <end position="501"/>
    </location>
</feature>